<feature type="domain" description="SLS1 second KH" evidence="4">
    <location>
        <begin position="271"/>
        <end position="329"/>
    </location>
</feature>
<dbReference type="STRING" id="284592.Q6BNY8"/>
<gene>
    <name evidence="6" type="ordered locus">DEHA2E17930g</name>
</gene>
<sequence>MLARSIRKPTGRQFLNEIIHTRQLTTSKRVWANDKINIPSVILDELRDTSKIAPSPKNGDTNKKILILDPSQTADRKFRRLVDLHSETDTHGKNLVTPINIFQDEITLGTSGDSINSSIDNLKPKAHEITITKYDSLRKMLSKSFTKSQLRDYINESYVQPSFSGTKKGISSINKDKLSRIIIEDIWSIGKSDKLSTLEDLLITNSVKLSKPELFLLLSQNGFILQYLSRVGVRVSFDTEHDKIKFTGTEYQVTNAEIILNLILNKAHKETLNLSTIKRLSLEKYNGFSLEKIGKNTEVYFNHLNNDNYELFALNENQIKKSKRLLLWSLNYNKHLREMLVLPDNFENLEFVPYKDDDSLSWNNRHQNLFLLKALKLKEASNYMAEQLNKYSDNNLMNNDLNFEDLIENVKSLPVGKQKSDDQLEKESWKLLNDLGITFDNFEGEREIVSDECDGKPISKPANKPIQETRSQDKQHEFNITAERKDEIYNTLIDFSYRNRLNGLTEDKLNHPIFTVTLGNLLFENTSDSENKLIPTNPELALQIGENYKFNSNIQLVNDKVLSFPPYGNPSLNSQEINHYLNNDPHNYAIQLKFLPSPFLDDNKLNSKDIDSQMKYPPVEIWIELNEKSKPDIETMNIVTVEGENSCYISLPNEKSDMKVCCQLSGDVISQGNTDEVTEPQMENIEDILNATTTRYSRFASQPGVSEFLKNSKLDFSGRVATSIAPFIDLIINGETVRYHYINVSFRRQLDLNYGDAEDGRLVQFNVVEGGSLGGRKLEVNLVGDITGDLNKDQFDRLIDDSTKLISEL</sequence>
<dbReference type="OrthoDB" id="5392646at2759"/>
<keyword evidence="7" id="KW-1185">Reference proteome</keyword>
<accession>Q6BNY8</accession>
<feature type="domain" description="SLS1 first KH" evidence="2">
    <location>
        <begin position="200"/>
        <end position="266"/>
    </location>
</feature>
<dbReference type="InParanoid" id="Q6BNY8"/>
<dbReference type="Pfam" id="PF20777">
    <property type="entry name" value="KH_SLS1_2"/>
    <property type="match status" value="1"/>
</dbReference>
<dbReference type="eggNOG" id="ENOG502QUD1">
    <property type="taxonomic scope" value="Eukaryota"/>
</dbReference>
<dbReference type="GeneID" id="2902493"/>
<organism evidence="6 7">
    <name type="scientific">Debaryomyces hansenii (strain ATCC 36239 / CBS 767 / BCRC 21394 / JCM 1990 / NBRC 0083 / IGC 2968)</name>
    <name type="common">Yeast</name>
    <name type="synonym">Torulaspora hansenii</name>
    <dbReference type="NCBI Taxonomy" id="284592"/>
    <lineage>
        <taxon>Eukaryota</taxon>
        <taxon>Fungi</taxon>
        <taxon>Dikarya</taxon>
        <taxon>Ascomycota</taxon>
        <taxon>Saccharomycotina</taxon>
        <taxon>Pichiomycetes</taxon>
        <taxon>Debaryomycetaceae</taxon>
        <taxon>Debaryomyces</taxon>
    </lineage>
</organism>
<evidence type="ECO:0000256" key="1">
    <source>
        <dbReference type="SAM" id="MobiDB-lite"/>
    </source>
</evidence>
<dbReference type="OMA" id="LWFELDE"/>
<feature type="domain" description="SLS1 N-terminal" evidence="3">
    <location>
        <begin position="112"/>
        <end position="190"/>
    </location>
</feature>
<reference evidence="6 7" key="1">
    <citation type="journal article" date="2004" name="Nature">
        <title>Genome evolution in yeasts.</title>
        <authorList>
            <consortium name="Genolevures"/>
            <person name="Dujon B."/>
            <person name="Sherman D."/>
            <person name="Fischer G."/>
            <person name="Durrens P."/>
            <person name="Casaregola S."/>
            <person name="Lafontaine I."/>
            <person name="de Montigny J."/>
            <person name="Marck C."/>
            <person name="Neuveglise C."/>
            <person name="Talla E."/>
            <person name="Goffard N."/>
            <person name="Frangeul L."/>
            <person name="Aigle M."/>
            <person name="Anthouard V."/>
            <person name="Babour A."/>
            <person name="Barbe V."/>
            <person name="Barnay S."/>
            <person name="Blanchin S."/>
            <person name="Beckerich J.M."/>
            <person name="Beyne E."/>
            <person name="Bleykasten C."/>
            <person name="Boisrame A."/>
            <person name="Boyer J."/>
            <person name="Cattolico L."/>
            <person name="Confanioleri F."/>
            <person name="de Daruvar A."/>
            <person name="Despons L."/>
            <person name="Fabre E."/>
            <person name="Fairhead C."/>
            <person name="Ferry-Dumazet H."/>
            <person name="Groppi A."/>
            <person name="Hantraye F."/>
            <person name="Hennequin C."/>
            <person name="Jauniaux N."/>
            <person name="Joyet P."/>
            <person name="Kachouri R."/>
            <person name="Kerrest A."/>
            <person name="Koszul R."/>
            <person name="Lemaire M."/>
            <person name="Lesur I."/>
            <person name="Ma L."/>
            <person name="Muller H."/>
            <person name="Nicaud J.M."/>
            <person name="Nikolski M."/>
            <person name="Oztas S."/>
            <person name="Ozier-Kalogeropoulos O."/>
            <person name="Pellenz S."/>
            <person name="Potier S."/>
            <person name="Richard G.F."/>
            <person name="Straub M.L."/>
            <person name="Suleau A."/>
            <person name="Swennene D."/>
            <person name="Tekaia F."/>
            <person name="Wesolowski-Louvel M."/>
            <person name="Westhof E."/>
            <person name="Wirth B."/>
            <person name="Zeniou-Meyer M."/>
            <person name="Zivanovic I."/>
            <person name="Bolotin-Fukuhara M."/>
            <person name="Thierry A."/>
            <person name="Bouchier C."/>
            <person name="Caudron B."/>
            <person name="Scarpelli C."/>
            <person name="Gaillardin C."/>
            <person name="Weissenbach J."/>
            <person name="Wincker P."/>
            <person name="Souciet J.L."/>
        </authorList>
    </citation>
    <scope>NUCLEOTIDE SEQUENCE [LARGE SCALE GENOMIC DNA]</scope>
    <source>
        <strain evidence="7">ATCC 36239 / CBS 767 / BCRC 21394 / JCM 1990 / NBRC 0083 / IGC 2968</strain>
    </source>
</reference>
<protein>
    <submittedName>
        <fullName evidence="6">DEHA2E17930p</fullName>
    </submittedName>
</protein>
<dbReference type="Pfam" id="PF14611">
    <property type="entry name" value="KH_SLS1_1"/>
    <property type="match status" value="1"/>
</dbReference>
<dbReference type="InterPro" id="IPR048400">
    <property type="entry name" value="SLS1_N"/>
</dbReference>
<dbReference type="Pfam" id="PF20776">
    <property type="entry name" value="SLS1_N"/>
    <property type="match status" value="1"/>
</dbReference>
<dbReference type="EMBL" id="CR382137">
    <property type="protein sequence ID" value="CAG88344.2"/>
    <property type="molecule type" value="Genomic_DNA"/>
</dbReference>
<evidence type="ECO:0000313" key="6">
    <source>
        <dbReference type="EMBL" id="CAG88344.2"/>
    </source>
</evidence>
<dbReference type="Pfam" id="PF20778">
    <property type="entry name" value="SLS1_C"/>
    <property type="match status" value="1"/>
</dbReference>
<evidence type="ECO:0000259" key="2">
    <source>
        <dbReference type="Pfam" id="PF14611"/>
    </source>
</evidence>
<proteinExistence type="predicted"/>
<dbReference type="InterPro" id="IPR032741">
    <property type="entry name" value="Sls1_KH-1"/>
</dbReference>
<feature type="domain" description="SLS1 C-terminal" evidence="5">
    <location>
        <begin position="358"/>
        <end position="805"/>
    </location>
</feature>
<dbReference type="RefSeq" id="XP_460082.2">
    <property type="nucleotide sequence ID" value="XM_460082.1"/>
</dbReference>
<evidence type="ECO:0000259" key="3">
    <source>
        <dbReference type="Pfam" id="PF20776"/>
    </source>
</evidence>
<evidence type="ECO:0000259" key="4">
    <source>
        <dbReference type="Pfam" id="PF20777"/>
    </source>
</evidence>
<evidence type="ECO:0000259" key="5">
    <source>
        <dbReference type="Pfam" id="PF20778"/>
    </source>
</evidence>
<dbReference type="GO" id="GO:0005743">
    <property type="term" value="C:mitochondrial inner membrane"/>
    <property type="evidence" value="ECO:0007669"/>
    <property type="project" value="InterPro"/>
</dbReference>
<evidence type="ECO:0000313" key="7">
    <source>
        <dbReference type="Proteomes" id="UP000000599"/>
    </source>
</evidence>
<dbReference type="AlphaFoldDB" id="Q6BNY8"/>
<dbReference type="InterPro" id="IPR048748">
    <property type="entry name" value="SLS1_KH2"/>
</dbReference>
<feature type="region of interest" description="Disordered" evidence="1">
    <location>
        <begin position="454"/>
        <end position="474"/>
    </location>
</feature>
<dbReference type="VEuPathDB" id="FungiDB:DEHA2E17930g"/>
<dbReference type="InterPro" id="IPR048401">
    <property type="entry name" value="SLS1_C"/>
</dbReference>
<dbReference type="KEGG" id="dha:DEHA2E17930g"/>
<name>Q6BNY8_DEBHA</name>
<dbReference type="HOGENOM" id="CLU_012168_0_0_1"/>
<dbReference type="Proteomes" id="UP000000599">
    <property type="component" value="Chromosome E"/>
</dbReference>